<evidence type="ECO:0000313" key="3">
    <source>
        <dbReference type="Proteomes" id="UP000001593"/>
    </source>
</evidence>
<feature type="domain" description="VWFA" evidence="1">
    <location>
        <begin position="23"/>
        <end position="177"/>
    </location>
</feature>
<dbReference type="Gene3D" id="3.40.50.410">
    <property type="entry name" value="von Willebrand factor, type A domain"/>
    <property type="match status" value="1"/>
</dbReference>
<dbReference type="PANTHER" id="PTHR14343">
    <property type="entry name" value="VWFA DOMAIN-CONTAINING PROTEIN"/>
    <property type="match status" value="1"/>
</dbReference>
<dbReference type="EMBL" id="DS469574">
    <property type="protein sequence ID" value="EDO41655.1"/>
    <property type="molecule type" value="Genomic_DNA"/>
</dbReference>
<dbReference type="HOGENOM" id="CLU_1623126_0_0_1"/>
<dbReference type="InParanoid" id="A7S3S3"/>
<dbReference type="InterPro" id="IPR036465">
    <property type="entry name" value="vWFA_dom_sf"/>
</dbReference>
<accession>A7S3S3</accession>
<gene>
    <name evidence="2" type="ORF">NEMVEDRAFT_v1g103232</name>
</gene>
<name>A7S3S3_NEMVE</name>
<dbReference type="SUPFAM" id="SSF53300">
    <property type="entry name" value="vWA-like"/>
    <property type="match status" value="1"/>
</dbReference>
<dbReference type="PROSITE" id="PS50234">
    <property type="entry name" value="VWFA"/>
    <property type="match status" value="1"/>
</dbReference>
<dbReference type="PhylomeDB" id="A7S3S3"/>
<proteinExistence type="predicted"/>
<organism evidence="2 3">
    <name type="scientific">Nematostella vectensis</name>
    <name type="common">Starlet sea anemone</name>
    <dbReference type="NCBI Taxonomy" id="45351"/>
    <lineage>
        <taxon>Eukaryota</taxon>
        <taxon>Metazoa</taxon>
        <taxon>Cnidaria</taxon>
        <taxon>Anthozoa</taxon>
        <taxon>Hexacorallia</taxon>
        <taxon>Actiniaria</taxon>
        <taxon>Edwardsiidae</taxon>
        <taxon>Nematostella</taxon>
    </lineage>
</organism>
<dbReference type="Pfam" id="PF13768">
    <property type="entry name" value="VWA_3"/>
    <property type="match status" value="1"/>
</dbReference>
<sequence length="177" mass="19780">MVSSQVAPVRAKPTIFGNILERNVVFLLDTSGSMYHCLDVVREHLIEILFFRATSGRDTMFNVIEFNEEVTKWADRMVQCTPRTVSVASEWINKLQCGTSTNTMGALLEAYDDDGMQAIYLVTDGMPDQRPGIIMENVRKLHKGRPIHAIYLCGAKADVAAVEFLEDLAKETNGSLH</sequence>
<keyword evidence="3" id="KW-1185">Reference proteome</keyword>
<evidence type="ECO:0000313" key="2">
    <source>
        <dbReference type="EMBL" id="EDO41655.1"/>
    </source>
</evidence>
<dbReference type="OMA" id="PGIIMEN"/>
<evidence type="ECO:0000259" key="1">
    <source>
        <dbReference type="PROSITE" id="PS50234"/>
    </source>
</evidence>
<dbReference type="PANTHER" id="PTHR14343:SF5">
    <property type="entry name" value="DUF4537 DOMAIN-CONTAINING PROTEIN"/>
    <property type="match status" value="1"/>
</dbReference>
<reference evidence="2 3" key="1">
    <citation type="journal article" date="2007" name="Science">
        <title>Sea anemone genome reveals ancestral eumetazoan gene repertoire and genomic organization.</title>
        <authorList>
            <person name="Putnam N.H."/>
            <person name="Srivastava M."/>
            <person name="Hellsten U."/>
            <person name="Dirks B."/>
            <person name="Chapman J."/>
            <person name="Salamov A."/>
            <person name="Terry A."/>
            <person name="Shapiro H."/>
            <person name="Lindquist E."/>
            <person name="Kapitonov V.V."/>
            <person name="Jurka J."/>
            <person name="Genikhovich G."/>
            <person name="Grigoriev I.V."/>
            <person name="Lucas S.M."/>
            <person name="Steele R.E."/>
            <person name="Finnerty J.R."/>
            <person name="Technau U."/>
            <person name="Martindale M.Q."/>
            <person name="Rokhsar D.S."/>
        </authorList>
    </citation>
    <scope>NUCLEOTIDE SEQUENCE [LARGE SCALE GENOMIC DNA]</scope>
    <source>
        <strain evidence="3">CH2 X CH6</strain>
    </source>
</reference>
<protein>
    <recommendedName>
        <fullName evidence="1">VWFA domain-containing protein</fullName>
    </recommendedName>
</protein>
<dbReference type="eggNOG" id="ENOG502QV3E">
    <property type="taxonomic scope" value="Eukaryota"/>
</dbReference>
<dbReference type="InterPro" id="IPR002035">
    <property type="entry name" value="VWF_A"/>
</dbReference>
<dbReference type="AlphaFoldDB" id="A7S3S3"/>
<dbReference type="Proteomes" id="UP000001593">
    <property type="component" value="Unassembled WGS sequence"/>
</dbReference>
<feature type="non-terminal residue" evidence="2">
    <location>
        <position position="177"/>
    </location>
</feature>